<protein>
    <submittedName>
        <fullName evidence="9">Peptidase S41</fullName>
    </submittedName>
</protein>
<evidence type="ECO:0000259" key="7">
    <source>
        <dbReference type="SMART" id="SM00228"/>
    </source>
</evidence>
<keyword evidence="6" id="KW-0472">Membrane</keyword>
<sequence>MTKRKRPDVPYKQYIISLICMGIIAGGGAYKITEMRYDQERNQLATVMPHFDDMMKINTTYETIRNSYVGKIKNEELVDGAIKGMTQALNDPYSDYFSGKEFDELNETISGSFAGIGAVMTVKDNNLVIAEPPVKNSPAEKALLKAEDIILKVNGKATKGKELSEVVKEVRGEKGTKVKLTVQRGEDIFDKSLVRDDIPVETVFGAISKDNDKIGSIIISNFSERTAADLKDQIEVLRKEGAQAFIIDLRQNPGGLLDQVAEMSSMFLKDGKTIVQFEDKDGNKEALKANKGVDKGFKVKEPVVVLVDEGSASASEIFAAALNESAGVPIIGTKTYGKGTVQTVQPLSEESELKLTTNKWLTPKGNWIHKKGLEPTIATEYPDFAYLAPIGRDMTYQEGVTGKVMVNINGILAGIGYDVDAKSDKYDGQTKAAVSEHQAKFDLPVTGEIDNDTARSLEKELAKKIIDNDETMTRALEEIVKKIN</sequence>
<evidence type="ECO:0000256" key="3">
    <source>
        <dbReference type="ARBA" id="ARBA00022801"/>
    </source>
</evidence>
<dbReference type="Gene3D" id="3.30.750.44">
    <property type="match status" value="1"/>
</dbReference>
<feature type="domain" description="Tail specific protease" evidence="8">
    <location>
        <begin position="186"/>
        <end position="380"/>
    </location>
</feature>
<dbReference type="Pfam" id="PF03572">
    <property type="entry name" value="Peptidase_S41"/>
    <property type="match status" value="1"/>
</dbReference>
<evidence type="ECO:0000256" key="1">
    <source>
        <dbReference type="ARBA" id="ARBA00009179"/>
    </source>
</evidence>
<dbReference type="CDD" id="cd07560">
    <property type="entry name" value="Peptidase_S41_CPP"/>
    <property type="match status" value="1"/>
</dbReference>
<gene>
    <name evidence="9" type="ORF">CBF31_02070</name>
</gene>
<dbReference type="GO" id="GO:0008236">
    <property type="term" value="F:serine-type peptidase activity"/>
    <property type="evidence" value="ECO:0007669"/>
    <property type="project" value="UniProtKB-KW"/>
</dbReference>
<dbReference type="RefSeq" id="WP_126830477.1">
    <property type="nucleotide sequence ID" value="NZ_CBCRYB010000002.1"/>
</dbReference>
<dbReference type="InterPro" id="IPR029045">
    <property type="entry name" value="ClpP/crotonase-like_dom_sf"/>
</dbReference>
<reference evidence="9 10" key="1">
    <citation type="submission" date="2017-05" db="EMBL/GenBank/DDBJ databases">
        <title>Vagococcus spp. assemblies.</title>
        <authorList>
            <person name="Gulvik C.A."/>
        </authorList>
    </citation>
    <scope>NUCLEOTIDE SEQUENCE [LARGE SCALE GENOMIC DNA]</scope>
    <source>
        <strain evidence="9 10">CCUG 41755</strain>
    </source>
</reference>
<dbReference type="InterPro" id="IPR036034">
    <property type="entry name" value="PDZ_sf"/>
</dbReference>
<dbReference type="Gene3D" id="2.30.42.10">
    <property type="match status" value="1"/>
</dbReference>
<dbReference type="OrthoDB" id="9812068at2"/>
<comment type="caution">
    <text evidence="9">The sequence shown here is derived from an EMBL/GenBank/DDBJ whole genome shotgun (WGS) entry which is preliminary data.</text>
</comment>
<evidence type="ECO:0000256" key="4">
    <source>
        <dbReference type="ARBA" id="ARBA00022825"/>
    </source>
</evidence>
<dbReference type="NCBIfam" id="TIGR00225">
    <property type="entry name" value="prc"/>
    <property type="match status" value="1"/>
</dbReference>
<dbReference type="SMART" id="SM00228">
    <property type="entry name" value="PDZ"/>
    <property type="match status" value="1"/>
</dbReference>
<keyword evidence="2 5" id="KW-0645">Protease</keyword>
<dbReference type="InterPro" id="IPR001478">
    <property type="entry name" value="PDZ"/>
</dbReference>
<dbReference type="InterPro" id="IPR055210">
    <property type="entry name" value="CtpA/B_N"/>
</dbReference>
<dbReference type="AlphaFoldDB" id="A0A430AC80"/>
<dbReference type="Pfam" id="PF17820">
    <property type="entry name" value="PDZ_6"/>
    <property type="match status" value="1"/>
</dbReference>
<dbReference type="Pfam" id="PF22694">
    <property type="entry name" value="CtpB_N-like"/>
    <property type="match status" value="1"/>
</dbReference>
<dbReference type="GO" id="GO:0007165">
    <property type="term" value="P:signal transduction"/>
    <property type="evidence" value="ECO:0007669"/>
    <property type="project" value="TreeGrafter"/>
</dbReference>
<keyword evidence="6" id="KW-0812">Transmembrane</keyword>
<evidence type="ECO:0000256" key="5">
    <source>
        <dbReference type="RuleBase" id="RU004404"/>
    </source>
</evidence>
<dbReference type="PANTHER" id="PTHR32060:SF30">
    <property type="entry name" value="CARBOXY-TERMINAL PROCESSING PROTEASE CTPA"/>
    <property type="match status" value="1"/>
</dbReference>
<dbReference type="InterPro" id="IPR004447">
    <property type="entry name" value="Peptidase_S41A"/>
</dbReference>
<dbReference type="Gene3D" id="3.90.226.10">
    <property type="entry name" value="2-enoyl-CoA Hydratase, Chain A, domain 1"/>
    <property type="match status" value="1"/>
</dbReference>
<name>A0A430AC80_9ENTE</name>
<comment type="similarity">
    <text evidence="1 5">Belongs to the peptidase S41A family.</text>
</comment>
<evidence type="ECO:0000313" key="10">
    <source>
        <dbReference type="Proteomes" id="UP000287101"/>
    </source>
</evidence>
<keyword evidence="6" id="KW-1133">Transmembrane helix</keyword>
<dbReference type="Gene3D" id="1.10.101.10">
    <property type="entry name" value="PGBD-like superfamily/PGBD"/>
    <property type="match status" value="1"/>
</dbReference>
<evidence type="ECO:0000256" key="2">
    <source>
        <dbReference type="ARBA" id="ARBA00022670"/>
    </source>
</evidence>
<evidence type="ECO:0000259" key="8">
    <source>
        <dbReference type="SMART" id="SM00245"/>
    </source>
</evidence>
<dbReference type="SUPFAM" id="SSF47090">
    <property type="entry name" value="PGBD-like"/>
    <property type="match status" value="1"/>
</dbReference>
<dbReference type="GO" id="GO:0006508">
    <property type="term" value="P:proteolysis"/>
    <property type="evidence" value="ECO:0007669"/>
    <property type="project" value="UniProtKB-KW"/>
</dbReference>
<keyword evidence="10" id="KW-1185">Reference proteome</keyword>
<accession>A0A430AC80</accession>
<dbReference type="InterPro" id="IPR036365">
    <property type="entry name" value="PGBD-like_sf"/>
</dbReference>
<dbReference type="SUPFAM" id="SSF52096">
    <property type="entry name" value="ClpP/crotonase"/>
    <property type="match status" value="1"/>
</dbReference>
<dbReference type="GO" id="GO:0004175">
    <property type="term" value="F:endopeptidase activity"/>
    <property type="evidence" value="ECO:0007669"/>
    <property type="project" value="TreeGrafter"/>
</dbReference>
<dbReference type="InterPro" id="IPR036366">
    <property type="entry name" value="PGBDSf"/>
</dbReference>
<dbReference type="PANTHER" id="PTHR32060">
    <property type="entry name" value="TAIL-SPECIFIC PROTEASE"/>
    <property type="match status" value="1"/>
</dbReference>
<dbReference type="Proteomes" id="UP000287101">
    <property type="component" value="Unassembled WGS sequence"/>
</dbReference>
<keyword evidence="3 5" id="KW-0378">Hydrolase</keyword>
<dbReference type="SUPFAM" id="SSF50156">
    <property type="entry name" value="PDZ domain-like"/>
    <property type="match status" value="1"/>
</dbReference>
<proteinExistence type="inferred from homology"/>
<feature type="domain" description="PDZ" evidence="7">
    <location>
        <begin position="114"/>
        <end position="186"/>
    </location>
</feature>
<dbReference type="InterPro" id="IPR005151">
    <property type="entry name" value="Tail-specific_protease"/>
</dbReference>
<evidence type="ECO:0000256" key="6">
    <source>
        <dbReference type="SAM" id="Phobius"/>
    </source>
</evidence>
<keyword evidence="4 5" id="KW-0720">Serine protease</keyword>
<organism evidence="9 10">
    <name type="scientific">Vagococcus fessus</name>
    <dbReference type="NCBI Taxonomy" id="120370"/>
    <lineage>
        <taxon>Bacteria</taxon>
        <taxon>Bacillati</taxon>
        <taxon>Bacillota</taxon>
        <taxon>Bacilli</taxon>
        <taxon>Lactobacillales</taxon>
        <taxon>Enterococcaceae</taxon>
        <taxon>Vagococcus</taxon>
    </lineage>
</organism>
<dbReference type="GO" id="GO:0030288">
    <property type="term" value="C:outer membrane-bounded periplasmic space"/>
    <property type="evidence" value="ECO:0007669"/>
    <property type="project" value="TreeGrafter"/>
</dbReference>
<dbReference type="InterPro" id="IPR041489">
    <property type="entry name" value="PDZ_6"/>
</dbReference>
<dbReference type="CDD" id="cd06782">
    <property type="entry name" value="cpPDZ_CPP-like"/>
    <property type="match status" value="1"/>
</dbReference>
<dbReference type="InterPro" id="IPR002477">
    <property type="entry name" value="Peptidoglycan-bd-like"/>
</dbReference>
<feature type="transmembrane region" description="Helical" evidence="6">
    <location>
        <begin position="12"/>
        <end position="30"/>
    </location>
</feature>
<dbReference type="SMART" id="SM00245">
    <property type="entry name" value="TSPc"/>
    <property type="match status" value="1"/>
</dbReference>
<evidence type="ECO:0000313" key="9">
    <source>
        <dbReference type="EMBL" id="RSU04827.1"/>
    </source>
</evidence>
<dbReference type="EMBL" id="NGJY01000001">
    <property type="protein sequence ID" value="RSU04827.1"/>
    <property type="molecule type" value="Genomic_DNA"/>
</dbReference>
<dbReference type="Pfam" id="PF01471">
    <property type="entry name" value="PG_binding_1"/>
    <property type="match status" value="1"/>
</dbReference>